<dbReference type="GO" id="GO:0000026">
    <property type="term" value="F:alpha-1,2-mannosyltransferase activity"/>
    <property type="evidence" value="ECO:0007669"/>
    <property type="project" value="TreeGrafter"/>
</dbReference>
<evidence type="ECO:0000256" key="8">
    <source>
        <dbReference type="ARBA" id="ARBA00022989"/>
    </source>
</evidence>
<dbReference type="Pfam" id="PF03901">
    <property type="entry name" value="Glyco_transf_22"/>
    <property type="match status" value="1"/>
</dbReference>
<dbReference type="Proteomes" id="UP000070444">
    <property type="component" value="Unassembled WGS sequence"/>
</dbReference>
<evidence type="ECO:0000256" key="3">
    <source>
        <dbReference type="ARBA" id="ARBA00007063"/>
    </source>
</evidence>
<dbReference type="GO" id="GO:0006487">
    <property type="term" value="P:protein N-linked glycosylation"/>
    <property type="evidence" value="ECO:0007669"/>
    <property type="project" value="TreeGrafter"/>
</dbReference>
<comment type="pathway">
    <text evidence="2">Protein modification; protein glycosylation.</text>
</comment>
<dbReference type="InterPro" id="IPR005599">
    <property type="entry name" value="GPI_mannosylTrfase"/>
</dbReference>
<gene>
    <name evidence="11" type="ORF">CONCODRAFT_59717</name>
</gene>
<dbReference type="EMBL" id="KQ964550">
    <property type="protein sequence ID" value="KXN69047.1"/>
    <property type="molecule type" value="Genomic_DNA"/>
</dbReference>
<comment type="similarity">
    <text evidence="3 10">Belongs to the glycosyltransferase 22 family.</text>
</comment>
<dbReference type="AlphaFoldDB" id="A0A137P1Y4"/>
<dbReference type="OMA" id="PRDMHAK"/>
<evidence type="ECO:0000313" key="11">
    <source>
        <dbReference type="EMBL" id="KXN69047.1"/>
    </source>
</evidence>
<keyword evidence="4 10" id="KW-0328">Glycosyltransferase</keyword>
<name>A0A137P1Y4_CONC2</name>
<dbReference type="UniPathway" id="UPA00378"/>
<feature type="transmembrane region" description="Helical" evidence="10">
    <location>
        <begin position="83"/>
        <end position="101"/>
    </location>
</feature>
<accession>A0A137P1Y4</accession>
<feature type="transmembrane region" description="Helical" evidence="10">
    <location>
        <begin position="29"/>
        <end position="48"/>
    </location>
</feature>
<feature type="transmembrane region" description="Helical" evidence="10">
    <location>
        <begin position="374"/>
        <end position="395"/>
    </location>
</feature>
<feature type="transmembrane region" description="Helical" evidence="10">
    <location>
        <begin position="113"/>
        <end position="131"/>
    </location>
</feature>
<keyword evidence="12" id="KW-1185">Reference proteome</keyword>
<evidence type="ECO:0000256" key="5">
    <source>
        <dbReference type="ARBA" id="ARBA00022679"/>
    </source>
</evidence>
<organism evidence="11 12">
    <name type="scientific">Conidiobolus coronatus (strain ATCC 28846 / CBS 209.66 / NRRL 28638)</name>
    <name type="common">Delacroixia coronata</name>
    <dbReference type="NCBI Taxonomy" id="796925"/>
    <lineage>
        <taxon>Eukaryota</taxon>
        <taxon>Fungi</taxon>
        <taxon>Fungi incertae sedis</taxon>
        <taxon>Zoopagomycota</taxon>
        <taxon>Entomophthoromycotina</taxon>
        <taxon>Entomophthoromycetes</taxon>
        <taxon>Entomophthorales</taxon>
        <taxon>Ancylistaceae</taxon>
        <taxon>Conidiobolus</taxon>
    </lineage>
</organism>
<dbReference type="EC" id="2.4.1.-" evidence="10"/>
<dbReference type="PANTHER" id="PTHR22760">
    <property type="entry name" value="GLYCOSYLTRANSFERASE"/>
    <property type="match status" value="1"/>
</dbReference>
<feature type="transmembrane region" description="Helical" evidence="10">
    <location>
        <begin position="245"/>
        <end position="269"/>
    </location>
</feature>
<evidence type="ECO:0000256" key="10">
    <source>
        <dbReference type="RuleBase" id="RU363075"/>
    </source>
</evidence>
<feature type="transmembrane region" description="Helical" evidence="10">
    <location>
        <begin position="193"/>
        <end position="217"/>
    </location>
</feature>
<feature type="transmembrane region" description="Helical" evidence="10">
    <location>
        <begin position="344"/>
        <end position="362"/>
    </location>
</feature>
<protein>
    <recommendedName>
        <fullName evidence="10">Mannosyltransferase</fullName>
        <ecNumber evidence="10">2.4.1.-</ecNumber>
    </recommendedName>
</protein>
<proteinExistence type="inferred from homology"/>
<keyword evidence="6 10" id="KW-0812">Transmembrane</keyword>
<dbReference type="STRING" id="796925.A0A137P1Y4"/>
<keyword evidence="7 10" id="KW-0256">Endoplasmic reticulum</keyword>
<feature type="transmembrane region" description="Helical" evidence="10">
    <location>
        <begin position="312"/>
        <end position="332"/>
    </location>
</feature>
<comment type="subcellular location">
    <subcellularLocation>
        <location evidence="1 10">Endoplasmic reticulum membrane</location>
        <topology evidence="1 10">Multi-pass membrane protein</topology>
    </subcellularLocation>
</comment>
<evidence type="ECO:0000256" key="6">
    <source>
        <dbReference type="ARBA" id="ARBA00022692"/>
    </source>
</evidence>
<evidence type="ECO:0000256" key="7">
    <source>
        <dbReference type="ARBA" id="ARBA00022824"/>
    </source>
</evidence>
<dbReference type="PANTHER" id="PTHR22760:SF2">
    <property type="entry name" value="ALPHA-1,2-MANNOSYLTRANSFERASE ALG9"/>
    <property type="match status" value="1"/>
</dbReference>
<feature type="transmembrane region" description="Helical" evidence="10">
    <location>
        <begin position="407"/>
        <end position="428"/>
    </location>
</feature>
<dbReference type="GO" id="GO:0005789">
    <property type="term" value="C:endoplasmic reticulum membrane"/>
    <property type="evidence" value="ECO:0007669"/>
    <property type="project" value="UniProtKB-SubCell"/>
</dbReference>
<keyword evidence="5 11" id="KW-0808">Transferase</keyword>
<evidence type="ECO:0000256" key="2">
    <source>
        <dbReference type="ARBA" id="ARBA00004922"/>
    </source>
</evidence>
<keyword evidence="8 10" id="KW-1133">Transmembrane helix</keyword>
<evidence type="ECO:0000313" key="12">
    <source>
        <dbReference type="Proteomes" id="UP000070444"/>
    </source>
</evidence>
<dbReference type="OrthoDB" id="497541at2759"/>
<reference evidence="11 12" key="1">
    <citation type="journal article" date="2015" name="Genome Biol. Evol.">
        <title>Phylogenomic analyses indicate that early fungi evolved digesting cell walls of algal ancestors of land plants.</title>
        <authorList>
            <person name="Chang Y."/>
            <person name="Wang S."/>
            <person name="Sekimoto S."/>
            <person name="Aerts A.L."/>
            <person name="Choi C."/>
            <person name="Clum A."/>
            <person name="LaButti K.M."/>
            <person name="Lindquist E.A."/>
            <person name="Yee Ngan C."/>
            <person name="Ohm R.A."/>
            <person name="Salamov A.A."/>
            <person name="Grigoriev I.V."/>
            <person name="Spatafora J.W."/>
            <person name="Berbee M.L."/>
        </authorList>
    </citation>
    <scope>NUCLEOTIDE SEQUENCE [LARGE SCALE GENOMIC DNA]</scope>
    <source>
        <strain evidence="11 12">NRRL 28638</strain>
    </source>
</reference>
<keyword evidence="9 10" id="KW-0472">Membrane</keyword>
<sequence length="638" mass="73134">MKDNKTSKSIENIGLSVFTGKECTVKLSILRFSALILVRLLSALYAFITDCDETFNYWEPTHFLLFGWGLQTWEYSPTYALRSYTYIGLHALVGKFINFFTEHKWLMFYGIRTVLTLFCAICETKFINSIHKNISPKVANLTLLFLLFNSGMYFASAAFLPSSFAMYTTMLFTAKMIDTNTALKNNYERIKYCVFYIALGALLGWPFSGAVSLPFIVNELYLDSSSSSTTAILNSFNQMINKIKLFSWASIRALAIIMIPMIVIEYFFYRKLAIAALNIVFYNIFNPDAGPDLYGTEPWTFYFKNGFLNFNVILPLALLAPTITAFALVIMYSDEGVNNPHFRSYIKVFSTSNISIVWWLIFNIQPHKEERFLYVIYPLLCFNAATSLVLLNTIFTHLNTRFFKGKSQVIMLFVRIYNLIFISSYITLSLSRTLSQHRNYYGTMSIYLQSNDLISSYSKSVGSFQMCVGSDWYRFPSHFLLPKATELKFVKSNFDGLLPGYFLSDTEKSSTGWRSGSYHIPKTLNNLNLEELDKYVPQETCDFFIGTELPTKQPNITWSKLDCTSIVDTENSNTVGRAFLIPFLDFAPTPIRNKISRLYKFHSKECCLFINDKSPIGHISKIKNSSKLNSQGSEDEEL</sequence>
<feature type="transmembrane region" description="Helical" evidence="10">
    <location>
        <begin position="151"/>
        <end position="172"/>
    </location>
</feature>
<evidence type="ECO:0000256" key="9">
    <source>
        <dbReference type="ARBA" id="ARBA00023136"/>
    </source>
</evidence>
<evidence type="ECO:0000256" key="4">
    <source>
        <dbReference type="ARBA" id="ARBA00022676"/>
    </source>
</evidence>
<evidence type="ECO:0000256" key="1">
    <source>
        <dbReference type="ARBA" id="ARBA00004477"/>
    </source>
</evidence>